<feature type="transmembrane region" description="Helical" evidence="1">
    <location>
        <begin position="7"/>
        <end position="29"/>
    </location>
</feature>
<keyword evidence="1" id="KW-1133">Transmembrane helix</keyword>
<dbReference type="OrthoDB" id="3701119at2"/>
<feature type="transmembrane region" description="Helical" evidence="1">
    <location>
        <begin position="133"/>
        <end position="156"/>
    </location>
</feature>
<feature type="transmembrane region" description="Helical" evidence="1">
    <location>
        <begin position="238"/>
        <end position="261"/>
    </location>
</feature>
<feature type="transmembrane region" description="Helical" evidence="1">
    <location>
        <begin position="366"/>
        <end position="385"/>
    </location>
</feature>
<proteinExistence type="predicted"/>
<evidence type="ECO:0008006" key="4">
    <source>
        <dbReference type="Google" id="ProtNLM"/>
    </source>
</evidence>
<feature type="transmembrane region" description="Helical" evidence="1">
    <location>
        <begin position="101"/>
        <end position="121"/>
    </location>
</feature>
<dbReference type="EMBL" id="SDWV01000007">
    <property type="protein sequence ID" value="RYC11535.1"/>
    <property type="molecule type" value="Genomic_DNA"/>
</dbReference>
<reference evidence="2 3" key="1">
    <citation type="submission" date="2019-01" db="EMBL/GenBank/DDBJ databases">
        <title>Novel species of Nocardioides.</title>
        <authorList>
            <person name="Liu Q."/>
            <person name="X Y.-H."/>
        </authorList>
    </citation>
    <scope>NUCLEOTIDE SEQUENCE [LARGE SCALE GENOMIC DNA]</scope>
    <source>
        <strain evidence="2 3">HLT2-9</strain>
    </source>
</reference>
<protein>
    <recommendedName>
        <fullName evidence="4">Lipopolysaccharide biosynthesis protein</fullName>
    </recommendedName>
</protein>
<evidence type="ECO:0000256" key="1">
    <source>
        <dbReference type="SAM" id="Phobius"/>
    </source>
</evidence>
<comment type="caution">
    <text evidence="2">The sequence shown here is derived from an EMBL/GenBank/DDBJ whole genome shotgun (WGS) entry which is preliminary data.</text>
</comment>
<feature type="transmembrane region" description="Helical" evidence="1">
    <location>
        <begin position="310"/>
        <end position="333"/>
    </location>
</feature>
<dbReference type="Proteomes" id="UP000291101">
    <property type="component" value="Unassembled WGS sequence"/>
</dbReference>
<keyword evidence="3" id="KW-1185">Reference proteome</keyword>
<dbReference type="RefSeq" id="WP_129426575.1">
    <property type="nucleotide sequence ID" value="NZ_SDWV01000007.1"/>
</dbReference>
<feature type="transmembrane region" description="Helical" evidence="1">
    <location>
        <begin position="273"/>
        <end position="290"/>
    </location>
</feature>
<feature type="transmembrane region" description="Helical" evidence="1">
    <location>
        <begin position="162"/>
        <end position="185"/>
    </location>
</feature>
<keyword evidence="1" id="KW-0812">Transmembrane</keyword>
<gene>
    <name evidence="2" type="ORF">EUA94_09240</name>
</gene>
<evidence type="ECO:0000313" key="3">
    <source>
        <dbReference type="Proteomes" id="UP000291101"/>
    </source>
</evidence>
<sequence length="404" mass="41782">MTAFRRLGLGVIDQALSSLSNVLFLVAVARVSGVEEFGAVSFGYALFAFGLSVQRSSIGLLVSLSARRNLPPPALLALLWALVVVALGLALGATVGDGGSAAYYVVVAGCLVVYPQDILRYNAIAQRRAGHAVLSDAIWTSATVALVLASLAGVSMDTTTMVLVWVGAGCVALVAIALAEQVAVASSPRRWFADHADELRILGPDAVLASLAPLLLAATMAEFMTLGDVAAVRGAGTLLGPTAVLFAALPAVILPEMARILGDDRARLARVQAFVMGLLVVAWGGFLLLVPDDVGVHVLGETWTRSIAVLPYAVLELVMWALAAGPISLLSAYRRWRTLLLARVAYMAMVTCALAVTIASDSVVRVMIGMAVASAGNCLVLAIAARGLSRDHVAVGGAPDSSST</sequence>
<keyword evidence="1" id="KW-0472">Membrane</keyword>
<dbReference type="AlphaFoldDB" id="A0A4Q2SZ72"/>
<feature type="transmembrane region" description="Helical" evidence="1">
    <location>
        <begin position="74"/>
        <end position="95"/>
    </location>
</feature>
<organism evidence="2 3">
    <name type="scientific">Nocardioides zhouii</name>
    <dbReference type="NCBI Taxonomy" id="1168729"/>
    <lineage>
        <taxon>Bacteria</taxon>
        <taxon>Bacillati</taxon>
        <taxon>Actinomycetota</taxon>
        <taxon>Actinomycetes</taxon>
        <taxon>Propionibacteriales</taxon>
        <taxon>Nocardioidaceae</taxon>
        <taxon>Nocardioides</taxon>
    </lineage>
</organism>
<evidence type="ECO:0000313" key="2">
    <source>
        <dbReference type="EMBL" id="RYC11535.1"/>
    </source>
</evidence>
<feature type="transmembrane region" description="Helical" evidence="1">
    <location>
        <begin position="206"/>
        <end position="226"/>
    </location>
</feature>
<accession>A0A4Q2SZ72</accession>
<feature type="transmembrane region" description="Helical" evidence="1">
    <location>
        <begin position="41"/>
        <end position="62"/>
    </location>
</feature>
<name>A0A4Q2SZ72_9ACTN</name>
<feature type="transmembrane region" description="Helical" evidence="1">
    <location>
        <begin position="340"/>
        <end position="360"/>
    </location>
</feature>